<dbReference type="Proteomes" id="UP000008152">
    <property type="component" value="Chromosome II"/>
</dbReference>
<protein>
    <submittedName>
        <fullName evidence="1">Uncharacterized protein</fullName>
    </submittedName>
</protein>
<sequence>MTGAMSKVLTVFVEESKVHKQVLYKIIKLHNWKIKHFNFQFTQPTIQTET</sequence>
<dbReference type="EMBL" id="CP000790">
    <property type="protein sequence ID" value="ABU73431.1"/>
    <property type="molecule type" value="Genomic_DNA"/>
</dbReference>
<gene>
    <name evidence="1" type="ordered locus">VIBHAR_05527</name>
</gene>
<dbReference type="KEGG" id="vha:VIBHAR_05527"/>
<evidence type="ECO:0000313" key="1">
    <source>
        <dbReference type="EMBL" id="ABU73431.1"/>
    </source>
</evidence>
<evidence type="ECO:0000313" key="2">
    <source>
        <dbReference type="Proteomes" id="UP000008152"/>
    </source>
</evidence>
<accession>A7N4B1</accession>
<proteinExistence type="predicted"/>
<dbReference type="PATRIC" id="fig|338187.25.peg.4726"/>
<dbReference type="AlphaFoldDB" id="A7N4B1"/>
<reference evidence="1 2" key="1">
    <citation type="submission" date="2007-08" db="EMBL/GenBank/DDBJ databases">
        <authorList>
            <consortium name="The Vibrio harveyi Genome Sequencing Project"/>
            <person name="Bassler B."/>
            <person name="Clifton S.W."/>
            <person name="Fulton L."/>
            <person name="Delehaunty K."/>
            <person name="Fronick C."/>
            <person name="Harrison M."/>
            <person name="Markivic C."/>
            <person name="Fulton R."/>
            <person name="Tin-Wollam A.-M."/>
            <person name="Shah N."/>
            <person name="Pepin K."/>
            <person name="Nash W."/>
            <person name="Thiruvilangam P."/>
            <person name="Bhonagiri V."/>
            <person name="Waters C."/>
            <person name="Tu K.C."/>
            <person name="Irgon J."/>
            <person name="Wilson R.K."/>
        </authorList>
    </citation>
    <scope>NUCLEOTIDE SEQUENCE [LARGE SCALE GENOMIC DNA]</scope>
    <source>
        <strain evidence="2">ATCC BAA-1116 / BB120</strain>
    </source>
</reference>
<organism evidence="1 2">
    <name type="scientific">Vibrio campbellii (strain ATCC BAA-1116)</name>
    <dbReference type="NCBI Taxonomy" id="2902295"/>
    <lineage>
        <taxon>Bacteria</taxon>
        <taxon>Pseudomonadati</taxon>
        <taxon>Pseudomonadota</taxon>
        <taxon>Gammaproteobacteria</taxon>
        <taxon>Vibrionales</taxon>
        <taxon>Vibrionaceae</taxon>
        <taxon>Vibrio</taxon>
    </lineage>
</organism>
<name>A7N4B1_VIBC1</name>